<feature type="transmembrane region" description="Helical" evidence="3">
    <location>
        <begin position="158"/>
        <end position="176"/>
    </location>
</feature>
<dbReference type="GO" id="GO:0016740">
    <property type="term" value="F:transferase activity"/>
    <property type="evidence" value="ECO:0007669"/>
    <property type="project" value="UniProtKB-KW"/>
</dbReference>
<accession>A0ABR4MR29</accession>
<evidence type="ECO:0000256" key="1">
    <source>
        <dbReference type="ARBA" id="ARBA00004687"/>
    </source>
</evidence>
<dbReference type="Proteomes" id="UP001610728">
    <property type="component" value="Unassembled WGS sequence"/>
</dbReference>
<dbReference type="Pfam" id="PF10181">
    <property type="entry name" value="PIG-H"/>
    <property type="match status" value="1"/>
</dbReference>
<comment type="similarity">
    <text evidence="2">Belongs to the PIGH family.</text>
</comment>
<feature type="domain" description="Phosphatidylinositol N-acetylglucosaminyltransferase subunit H conserved" evidence="4">
    <location>
        <begin position="181"/>
        <end position="248"/>
    </location>
</feature>
<keyword evidence="5" id="KW-0808">Transferase</keyword>
<evidence type="ECO:0000313" key="6">
    <source>
        <dbReference type="Proteomes" id="UP001610728"/>
    </source>
</evidence>
<keyword evidence="3" id="KW-1133">Transmembrane helix</keyword>
<feature type="transmembrane region" description="Helical" evidence="3">
    <location>
        <begin position="36"/>
        <end position="55"/>
    </location>
</feature>
<proteinExistence type="inferred from homology"/>
<dbReference type="RefSeq" id="XP_070861923.1">
    <property type="nucleotide sequence ID" value="XM_070999638.1"/>
</dbReference>
<comment type="caution">
    <text evidence="5">The sequence shown here is derived from an EMBL/GenBank/DDBJ whole genome shotgun (WGS) entry which is preliminary data.</text>
</comment>
<dbReference type="InterPro" id="IPR044215">
    <property type="entry name" value="PIG-H"/>
</dbReference>
<evidence type="ECO:0000259" key="4">
    <source>
        <dbReference type="Pfam" id="PF10181"/>
    </source>
</evidence>
<name>A0ABR4MR29_9PEZI</name>
<sequence length="281" mass="30021">MLATTPYLTKRCPSPTTVEYTVSNRPRPSFSQHLKASALALLRALIIASAALILWGKWNQPDCSTGLFPSTSALSRVGYAAAAAATPFSSVTTTALTAHLASALKIGPTPLSARYTPGISQRSCADVPVFTDWPLLLQAVNMLPFGTRVHWAVSRGPLAAVMVVCLAVMYTALLRVHAAESLLVLRGLGIQTSSVAAGSLLGAPASTRFIPTEKIQDVLVNEAFHGFEVRYYLLIVVDGEEDVVVVFPKLLPGKDVVTTVWRGVKACLYEGPPDGMKMRDA</sequence>
<keyword evidence="6" id="KW-1185">Reference proteome</keyword>
<evidence type="ECO:0000313" key="5">
    <source>
        <dbReference type="EMBL" id="KAL2890743.1"/>
    </source>
</evidence>
<protein>
    <submittedName>
        <fullName evidence="5">GPI-GlcNAc transferase complex</fullName>
    </submittedName>
</protein>
<dbReference type="InterPro" id="IPR019328">
    <property type="entry name" value="PIGH-H_dom"/>
</dbReference>
<dbReference type="EMBL" id="JABSNW010000001">
    <property type="protein sequence ID" value="KAL2890743.1"/>
    <property type="molecule type" value="Genomic_DNA"/>
</dbReference>
<organism evidence="5 6">
    <name type="scientific">Ceratocystis lukuohia</name>
    <dbReference type="NCBI Taxonomy" id="2019550"/>
    <lineage>
        <taxon>Eukaryota</taxon>
        <taxon>Fungi</taxon>
        <taxon>Dikarya</taxon>
        <taxon>Ascomycota</taxon>
        <taxon>Pezizomycotina</taxon>
        <taxon>Sordariomycetes</taxon>
        <taxon>Hypocreomycetidae</taxon>
        <taxon>Microascales</taxon>
        <taxon>Ceratocystidaceae</taxon>
        <taxon>Ceratocystis</taxon>
    </lineage>
</organism>
<dbReference type="PANTHER" id="PTHR15231:SF1">
    <property type="entry name" value="PHOSPHATIDYLINOSITOL N-ACETYLGLUCOSAMINYLTRANSFERASE SUBUNIT H"/>
    <property type="match status" value="1"/>
</dbReference>
<dbReference type="PANTHER" id="PTHR15231">
    <property type="entry name" value="PHOSPHATIDYLINOSITOL N-ACETYLGLUCOSAMINYLTRANSFERASE SUBUNIT H"/>
    <property type="match status" value="1"/>
</dbReference>
<keyword evidence="3" id="KW-0472">Membrane</keyword>
<reference evidence="5 6" key="1">
    <citation type="submission" date="2020-05" db="EMBL/GenBank/DDBJ databases">
        <title>Ceratocystis lukuohia genome.</title>
        <authorList>
            <person name="Harrington T.C."/>
            <person name="Kim K."/>
            <person name="Mayers C.G."/>
        </authorList>
    </citation>
    <scope>NUCLEOTIDE SEQUENCE [LARGE SCALE GENOMIC DNA]</scope>
    <source>
        <strain evidence="5 6">C4212</strain>
    </source>
</reference>
<dbReference type="GeneID" id="98114347"/>
<gene>
    <name evidence="5" type="ORF">HOO65_010101</name>
</gene>
<keyword evidence="3" id="KW-0812">Transmembrane</keyword>
<comment type="pathway">
    <text evidence="1">Glycolipid biosynthesis; glycosylphosphatidylinositol-anchor biosynthesis.</text>
</comment>
<evidence type="ECO:0000256" key="3">
    <source>
        <dbReference type="SAM" id="Phobius"/>
    </source>
</evidence>
<evidence type="ECO:0000256" key="2">
    <source>
        <dbReference type="ARBA" id="ARBA00009610"/>
    </source>
</evidence>